<proteinExistence type="predicted"/>
<dbReference type="SUPFAM" id="SSF46689">
    <property type="entry name" value="Homeodomain-like"/>
    <property type="match status" value="1"/>
</dbReference>
<protein>
    <recommendedName>
        <fullName evidence="2">Winged helix-turn helix domain-containing protein</fullName>
    </recommendedName>
</protein>
<feature type="compositionally biased region" description="Polar residues" evidence="1">
    <location>
        <begin position="180"/>
        <end position="192"/>
    </location>
</feature>
<dbReference type="Pfam" id="PF13551">
    <property type="entry name" value="HTH_29"/>
    <property type="match status" value="1"/>
</dbReference>
<dbReference type="Proteomes" id="UP000094025">
    <property type="component" value="Unassembled WGS sequence"/>
</dbReference>
<dbReference type="AlphaFoldDB" id="A0A178YS27"/>
<dbReference type="InterPro" id="IPR025959">
    <property type="entry name" value="Winged_HTH_dom"/>
</dbReference>
<organism evidence="3 4">
    <name type="scientific">Sinorhizobium glycinis</name>
    <dbReference type="NCBI Taxonomy" id="1472378"/>
    <lineage>
        <taxon>Bacteria</taxon>
        <taxon>Pseudomonadati</taxon>
        <taxon>Pseudomonadota</taxon>
        <taxon>Alphaproteobacteria</taxon>
        <taxon>Hyphomicrobiales</taxon>
        <taxon>Rhizobiaceae</taxon>
        <taxon>Sinorhizobium/Ensifer group</taxon>
        <taxon>Sinorhizobium</taxon>
    </lineage>
</organism>
<dbReference type="STRING" id="1472378.AU381_14335"/>
<reference evidence="3 4" key="1">
    <citation type="journal article" date="2016" name="Int. J. Syst. Evol. Microbiol.">
        <title>Ensifer glycinis sp. nov., an novel rhizobial species associated with Glycine spp.</title>
        <authorList>
            <person name="Yan H."/>
            <person name="Yan J."/>
            <person name="Sui X.H."/>
            <person name="Wang E.T."/>
            <person name="Chen W.X."/>
            <person name="Zhang X.X."/>
            <person name="Chen W.F."/>
        </authorList>
    </citation>
    <scope>NUCLEOTIDE SEQUENCE [LARGE SCALE GENOMIC DNA]</scope>
    <source>
        <strain evidence="3 4">CCBAU 23380</strain>
    </source>
</reference>
<comment type="caution">
    <text evidence="3">The sequence shown here is derived from an EMBL/GenBank/DDBJ whole genome shotgun (WGS) entry which is preliminary data.</text>
</comment>
<evidence type="ECO:0000313" key="4">
    <source>
        <dbReference type="Proteomes" id="UP000094025"/>
    </source>
</evidence>
<dbReference type="Pfam" id="PF13592">
    <property type="entry name" value="HTH_33"/>
    <property type="match status" value="1"/>
</dbReference>
<dbReference type="InterPro" id="IPR009057">
    <property type="entry name" value="Homeodomain-like_sf"/>
</dbReference>
<accession>A0A178YS27</accession>
<feature type="region of interest" description="Disordered" evidence="1">
    <location>
        <begin position="163"/>
        <end position="192"/>
    </location>
</feature>
<sequence length="192" mass="21119">MGSAILLRDDFDGRALRQLARQTKDANQARRLLALAEIYDGGSRSDAARIGSVTLQIVRDWVLRFNARGPDGLVNGKAPGGRAKLNVAQRHALAKIVESGPIPAIHGVVRWRRKDLVQWIFQEFRIAMDETTVGRELKALGFAKLSARPRHYAQNELEAEAFKKTSPPLWRKSEAGSRAAPTSSSGGPTKRA</sequence>
<evidence type="ECO:0000256" key="1">
    <source>
        <dbReference type="SAM" id="MobiDB-lite"/>
    </source>
</evidence>
<evidence type="ECO:0000259" key="2">
    <source>
        <dbReference type="Pfam" id="PF13592"/>
    </source>
</evidence>
<dbReference type="EMBL" id="LPUX01000004">
    <property type="protein sequence ID" value="OAP49663.1"/>
    <property type="molecule type" value="Genomic_DNA"/>
</dbReference>
<name>A0A178YS27_9HYPH</name>
<keyword evidence="4" id="KW-1185">Reference proteome</keyword>
<feature type="domain" description="Winged helix-turn helix" evidence="2">
    <location>
        <begin position="108"/>
        <end position="166"/>
    </location>
</feature>
<evidence type="ECO:0000313" key="3">
    <source>
        <dbReference type="EMBL" id="OAP49663.1"/>
    </source>
</evidence>
<gene>
    <name evidence="3" type="ORF">AU381_14335</name>
</gene>